<dbReference type="GO" id="GO:0005886">
    <property type="term" value="C:plasma membrane"/>
    <property type="evidence" value="ECO:0007669"/>
    <property type="project" value="TreeGrafter"/>
</dbReference>
<dbReference type="KEGG" id="char:105891132"/>
<keyword evidence="6" id="KW-1185">Reference proteome</keyword>
<gene>
    <name evidence="7" type="primary">LOC105891132</name>
</gene>
<dbReference type="GO" id="GO:0005247">
    <property type="term" value="F:voltage-gated chloride channel activity"/>
    <property type="evidence" value="ECO:0007669"/>
    <property type="project" value="TreeGrafter"/>
</dbReference>
<sequence>MILLGSIERAQLQVLLAQQLGRQQRLDYVHQRSQAEKKRLSEISEDGVQKVSQEVRFQISTEESSYSPPRSVSPKPLKPALKRSSVVDRSTEIPISPQDSGTALKNLFCAYPDTEGLENNNVESSVTPELKRPKRVRISVVDDPYVEDDMTIREIAEWEEQQLDEQINFDNCKIDPAPFQLVERTSLHKTHTIFSLLGLDHAYVTSIGRLIGVVSLKELRKAIEGSVTVKGVKVRPPLASFRDSGTSSSETEATELHKLWDRHTSMSLPREHQGSDSDDKSQ</sequence>
<dbReference type="PANTHER" id="PTHR45720">
    <property type="entry name" value="CHLORIDE CHANNEL PROTEIN 2"/>
    <property type="match status" value="1"/>
</dbReference>
<dbReference type="RefSeq" id="XP_031429909.1">
    <property type="nucleotide sequence ID" value="XM_031574049.1"/>
</dbReference>
<dbReference type="InterPro" id="IPR046342">
    <property type="entry name" value="CBS_dom_sf"/>
</dbReference>
<evidence type="ECO:0000256" key="1">
    <source>
        <dbReference type="ARBA" id="ARBA00022448"/>
    </source>
</evidence>
<dbReference type="GeneID" id="105891132"/>
<dbReference type="FunFam" id="3.10.580.10:FF:000019">
    <property type="entry name" value="Chloride voltage-gated channel 2"/>
    <property type="match status" value="1"/>
</dbReference>
<keyword evidence="3" id="KW-0407">Ion channel</keyword>
<feature type="region of interest" description="Disordered" evidence="5">
    <location>
        <begin position="238"/>
        <end position="282"/>
    </location>
</feature>
<evidence type="ECO:0000256" key="5">
    <source>
        <dbReference type="SAM" id="MobiDB-lite"/>
    </source>
</evidence>
<evidence type="ECO:0000313" key="6">
    <source>
        <dbReference type="Proteomes" id="UP000515152"/>
    </source>
</evidence>
<dbReference type="Gene3D" id="3.10.580.10">
    <property type="entry name" value="CBS-domain"/>
    <property type="match status" value="2"/>
</dbReference>
<proteinExistence type="predicted"/>
<protein>
    <submittedName>
        <fullName evidence="7">Chloride channel protein 2-like</fullName>
    </submittedName>
</protein>
<accession>A0A6P8FTH6</accession>
<dbReference type="AlphaFoldDB" id="A0A6P8FTH6"/>
<evidence type="ECO:0000256" key="3">
    <source>
        <dbReference type="ARBA" id="ARBA00023173"/>
    </source>
</evidence>
<feature type="compositionally biased region" description="Basic and acidic residues" evidence="5">
    <location>
        <begin position="254"/>
        <end position="282"/>
    </location>
</feature>
<keyword evidence="2" id="KW-0406">Ion transport</keyword>
<dbReference type="SUPFAM" id="SSF54631">
    <property type="entry name" value="CBS-domain pair"/>
    <property type="match status" value="1"/>
</dbReference>
<keyword evidence="3" id="KW-0869">Chloride channel</keyword>
<keyword evidence="1" id="KW-0813">Transport</keyword>
<evidence type="ECO:0000256" key="4">
    <source>
        <dbReference type="ARBA" id="ARBA00023214"/>
    </source>
</evidence>
<feature type="region of interest" description="Disordered" evidence="5">
    <location>
        <begin position="59"/>
        <end position="95"/>
    </location>
</feature>
<reference evidence="7" key="1">
    <citation type="submission" date="2025-08" db="UniProtKB">
        <authorList>
            <consortium name="RefSeq"/>
        </authorList>
    </citation>
    <scope>IDENTIFICATION</scope>
</reference>
<name>A0A6P8FTH6_CLUHA</name>
<dbReference type="GO" id="GO:0034707">
    <property type="term" value="C:chloride channel complex"/>
    <property type="evidence" value="ECO:0007669"/>
    <property type="project" value="UniProtKB-KW"/>
</dbReference>
<organism evidence="6 7">
    <name type="scientific">Clupea harengus</name>
    <name type="common">Atlantic herring</name>
    <dbReference type="NCBI Taxonomy" id="7950"/>
    <lineage>
        <taxon>Eukaryota</taxon>
        <taxon>Metazoa</taxon>
        <taxon>Chordata</taxon>
        <taxon>Craniata</taxon>
        <taxon>Vertebrata</taxon>
        <taxon>Euteleostomi</taxon>
        <taxon>Actinopterygii</taxon>
        <taxon>Neopterygii</taxon>
        <taxon>Teleostei</taxon>
        <taxon>Clupei</taxon>
        <taxon>Clupeiformes</taxon>
        <taxon>Clupeoidei</taxon>
        <taxon>Clupeidae</taxon>
        <taxon>Clupea</taxon>
    </lineage>
</organism>
<evidence type="ECO:0000256" key="2">
    <source>
        <dbReference type="ARBA" id="ARBA00023065"/>
    </source>
</evidence>
<dbReference type="PANTHER" id="PTHR45720:SF6">
    <property type="entry name" value="CHLORIDE CHANNEL PROTEIN 2"/>
    <property type="match status" value="1"/>
</dbReference>
<evidence type="ECO:0000313" key="7">
    <source>
        <dbReference type="RefSeq" id="XP_031429909.1"/>
    </source>
</evidence>
<dbReference type="InterPro" id="IPR050970">
    <property type="entry name" value="Cl_channel_volt-gated"/>
</dbReference>
<feature type="compositionally biased region" description="Polar residues" evidence="5">
    <location>
        <begin position="59"/>
        <end position="70"/>
    </location>
</feature>
<dbReference type="Proteomes" id="UP000515152">
    <property type="component" value="Chromosome 9"/>
</dbReference>
<keyword evidence="4" id="KW-0868">Chloride</keyword>
<dbReference type="OrthoDB" id="4564at2759"/>